<gene>
    <name evidence="1" type="ORF">RDB_LOCUS21021</name>
</gene>
<proteinExistence type="predicted"/>
<comment type="caution">
    <text evidence="1">The sequence shown here is derived from an EMBL/GenBank/DDBJ whole genome shotgun (WGS) entry which is preliminary data.</text>
</comment>
<organism evidence="1 2">
    <name type="scientific">Rhizoctonia solani</name>
    <dbReference type="NCBI Taxonomy" id="456999"/>
    <lineage>
        <taxon>Eukaryota</taxon>
        <taxon>Fungi</taxon>
        <taxon>Dikarya</taxon>
        <taxon>Basidiomycota</taxon>
        <taxon>Agaricomycotina</taxon>
        <taxon>Agaricomycetes</taxon>
        <taxon>Cantharellales</taxon>
        <taxon>Ceratobasidiaceae</taxon>
        <taxon>Rhizoctonia</taxon>
    </lineage>
</organism>
<accession>A0A8H3A741</accession>
<dbReference type="AlphaFoldDB" id="A0A8H3A741"/>
<evidence type="ECO:0000313" key="1">
    <source>
        <dbReference type="EMBL" id="CAE6410561.1"/>
    </source>
</evidence>
<dbReference type="EMBL" id="CAJMWW010000062">
    <property type="protein sequence ID" value="CAE6410561.1"/>
    <property type="molecule type" value="Genomic_DNA"/>
</dbReference>
<dbReference type="Proteomes" id="UP000663841">
    <property type="component" value="Unassembled WGS sequence"/>
</dbReference>
<reference evidence="1" key="1">
    <citation type="submission" date="2021-01" db="EMBL/GenBank/DDBJ databases">
        <authorList>
            <person name="Kaushik A."/>
        </authorList>
    </citation>
    <scope>NUCLEOTIDE SEQUENCE</scope>
    <source>
        <strain evidence="1">AG3-T5</strain>
    </source>
</reference>
<evidence type="ECO:0000313" key="2">
    <source>
        <dbReference type="Proteomes" id="UP000663841"/>
    </source>
</evidence>
<protein>
    <submittedName>
        <fullName evidence="1">Uncharacterized protein</fullName>
    </submittedName>
</protein>
<name>A0A8H3A741_9AGAM</name>
<sequence length="113" mass="12057">MEFQSQSSPPHHTATIEIVGNQLVSVDVNLRNGVKSFSTTAQASGSSMSFSGQLFVKSPEDLSGTKTFRMVTNGKRISITIGITDPRSANFLSEELNPNLGIKPQGAGTGTWE</sequence>